<sequence>MKRKSAHPNFDQTLKLLRAHSFDVAPHAGTEGGVLVSKHGVGAVLVPAPKSKNPDDPAVAYAVHPGIVVKGEVARLLDRGYQKFLKTSQYELPASAQQLQAIHTFSEELKQLVGEVSLYNESLGTTSDVYLYDRLKGREAPQPDPAQPWEPADGH</sequence>
<dbReference type="AlphaFoldDB" id="A0A2N9M0M2"/>
<evidence type="ECO:0000256" key="1">
    <source>
        <dbReference type="SAM" id="MobiDB-lite"/>
    </source>
</evidence>
<name>A0A2N9M0M2_9BACT</name>
<gene>
    <name evidence="2" type="ORF">SBA5_70093</name>
</gene>
<organism evidence="2 3">
    <name type="scientific">Candidatus Sulfuritelmatomonas gaucii</name>
    <dbReference type="NCBI Taxonomy" id="2043161"/>
    <lineage>
        <taxon>Bacteria</taxon>
        <taxon>Pseudomonadati</taxon>
        <taxon>Acidobacteriota</taxon>
        <taxon>Terriglobia</taxon>
        <taxon>Terriglobales</taxon>
        <taxon>Acidobacteriaceae</taxon>
        <taxon>Candidatus Sulfuritelmatomonas</taxon>
    </lineage>
</organism>
<dbReference type="EMBL" id="OKRB01000130">
    <property type="protein sequence ID" value="SPE29003.1"/>
    <property type="molecule type" value="Genomic_DNA"/>
</dbReference>
<protein>
    <submittedName>
        <fullName evidence="2">Uncharacterized protein</fullName>
    </submittedName>
</protein>
<dbReference type="Proteomes" id="UP000239735">
    <property type="component" value="Unassembled WGS sequence"/>
</dbReference>
<proteinExistence type="predicted"/>
<feature type="region of interest" description="Disordered" evidence="1">
    <location>
        <begin position="134"/>
        <end position="155"/>
    </location>
</feature>
<evidence type="ECO:0000313" key="2">
    <source>
        <dbReference type="EMBL" id="SPE29003.1"/>
    </source>
</evidence>
<evidence type="ECO:0000313" key="3">
    <source>
        <dbReference type="Proteomes" id="UP000239735"/>
    </source>
</evidence>
<accession>A0A2N9M0M2</accession>
<reference evidence="3" key="1">
    <citation type="submission" date="2018-02" db="EMBL/GenBank/DDBJ databases">
        <authorList>
            <person name="Hausmann B."/>
        </authorList>
    </citation>
    <scope>NUCLEOTIDE SEQUENCE [LARGE SCALE GENOMIC DNA]</scope>
    <source>
        <strain evidence="3">Peat soil MAG SbA5</strain>
    </source>
</reference>